<dbReference type="InterPro" id="IPR009628">
    <property type="entry name" value="Phage_tape_measure_N"/>
</dbReference>
<sequence>MPMRSVGFQLRTDGKAEVKNDFAEVKAAGQASMAGVADAAEDAAERSARAADQFTERQLASFRKQANAAKLAAAGVGQQSALDEALSQRGNGGQFATVNLDRSTGAARESAAVFEAAAEAERLATRADEDRTAAVVKLRAALDPLSIAQARYSADVASADALHKAGAISTEEHASAMRLFTQRLDENRRGLDGTAKAEAEAEAAATRLRAQLDPLWAAQKRYDDELASHNNLLSRGLINEAEHGEAVKQSGQRLNEARRALEGHTSALGLNRMQMVVGAGAARNFMDSVLAGASPMRAFMQQAGDVATVLEMDDGGVAGGLAKVRSLLTPTTVAIGATTLAVALGAKAWLDYSGSIAKLQSLSMGSGAALGLDGQQLQEVAEQAARAGDMTVGAAREIEQAYVQSGNATKAVLSDLIVATKDFAAATGQDAAGAAKQLDGALADPIAGAQMLAERYGWISTATADYIGKLIEENRLEEAQKALIDAVADGTRGAADQANALARGWDNVKLSAAGAWEWLGKAIDRAATGGSIQDQIASLQSRRALGPSVGQMLTGTTTAAFQADIDRQIADLRGQMRQEANRSARNAANSDRAAGQAIVDRFSGADQLGSYRSAAGKLRAALATDMPPDQRRQLTETLSAYTHAIDTFIPRQEKSNQLAALDAKLAAAKTPAEKAALSAQRQRLELAGTVISAADADTRAVAAGDRARSQAARSGASHAQALAREAQSMEVSARAALDVAGAYLKSSAAGVSAEALRKASTDATRKGIDVEAQARRQMNLQTAEAIANGAKSVASLHEETGARADVLKQVQDGTLSTEGMANALSDEAALRPLIKLQTLAQGSALEVLNRVIAQYRQELTDAHKVEAQTGLDKSISASIERVEDLKAAMGDLDASPVDAAVSAAQRSAAAELRKIDPDNLASPADHRKFINSRMDEARQGFAADRARYLRDAKRDEQDALELSARELQLVGASSDVRDLEIAKLRVQQDIRRRFGDMDAADVQARLAAIDAQDQVNAKLKITAAAIDEVREFGTGLVDDVLNPSNWDNWGDAGKAVLKDIKSEFLKLALINPLKNMINGNKDLPTLSSAISNIGSLFGKKTGKNASGTESWSGGLTWVNENGPEIADLPNGTRIYPAAETRRMMTANENGAGGGALHFDLRGAVVTQDLLDQMNAMANGAAVRGAAGGSQMAQRDLARTRRRSLSRG</sequence>
<dbReference type="EMBL" id="FOCF01000001">
    <property type="protein sequence ID" value="SEM62925.1"/>
    <property type="molecule type" value="Genomic_DNA"/>
</dbReference>
<accession>A0A1H7ZWU4</accession>
<evidence type="ECO:0000313" key="4">
    <source>
        <dbReference type="Proteomes" id="UP000199206"/>
    </source>
</evidence>
<dbReference type="OrthoDB" id="7538563at2"/>
<dbReference type="Pfam" id="PF06791">
    <property type="entry name" value="TMP_2"/>
    <property type="match status" value="1"/>
</dbReference>
<organism evidence="3 4">
    <name type="scientific">Sphingomonas gellani</name>
    <dbReference type="NCBI Taxonomy" id="1166340"/>
    <lineage>
        <taxon>Bacteria</taxon>
        <taxon>Pseudomonadati</taxon>
        <taxon>Pseudomonadota</taxon>
        <taxon>Alphaproteobacteria</taxon>
        <taxon>Sphingomonadales</taxon>
        <taxon>Sphingomonadaceae</taxon>
        <taxon>Sphingomonas</taxon>
    </lineage>
</organism>
<proteinExistence type="predicted"/>
<feature type="region of interest" description="Disordered" evidence="1">
    <location>
        <begin position="1184"/>
        <end position="1207"/>
    </location>
</feature>
<dbReference type="AlphaFoldDB" id="A0A1H7ZWU4"/>
<dbReference type="RefSeq" id="WP_139197994.1">
    <property type="nucleotide sequence ID" value="NZ_FOCF01000001.1"/>
</dbReference>
<feature type="domain" description="Bacteriophage tail tape measure N-terminal" evidence="2">
    <location>
        <begin position="286"/>
        <end position="467"/>
    </location>
</feature>
<evidence type="ECO:0000313" key="3">
    <source>
        <dbReference type="EMBL" id="SEM62925.1"/>
    </source>
</evidence>
<keyword evidence="4" id="KW-1185">Reference proteome</keyword>
<evidence type="ECO:0000259" key="2">
    <source>
        <dbReference type="Pfam" id="PF06791"/>
    </source>
</evidence>
<dbReference type="STRING" id="1166340.SAMN05192583_0892"/>
<reference evidence="4" key="1">
    <citation type="submission" date="2016-10" db="EMBL/GenBank/DDBJ databases">
        <authorList>
            <person name="Varghese N."/>
            <person name="Submissions S."/>
        </authorList>
    </citation>
    <scope>NUCLEOTIDE SEQUENCE [LARGE SCALE GENOMIC DNA]</scope>
    <source>
        <strain evidence="4">S6-262</strain>
    </source>
</reference>
<protein>
    <submittedName>
        <fullName evidence="3">Prophage tail length tape measure protein</fullName>
    </submittedName>
</protein>
<name>A0A1H7ZWU4_9SPHN</name>
<gene>
    <name evidence="3" type="ORF">SAMN05192583_0892</name>
</gene>
<dbReference type="Proteomes" id="UP000199206">
    <property type="component" value="Unassembled WGS sequence"/>
</dbReference>
<evidence type="ECO:0000256" key="1">
    <source>
        <dbReference type="SAM" id="MobiDB-lite"/>
    </source>
</evidence>